<dbReference type="InterPro" id="IPR003615">
    <property type="entry name" value="HNH_nuc"/>
</dbReference>
<evidence type="ECO:0000259" key="1">
    <source>
        <dbReference type="Pfam" id="PF13391"/>
    </source>
</evidence>
<evidence type="ECO:0000313" key="2">
    <source>
        <dbReference type="EMBL" id="ANY77100.1"/>
    </source>
</evidence>
<protein>
    <recommendedName>
        <fullName evidence="1">HNH nuclease domain-containing protein</fullName>
    </recommendedName>
</protein>
<gene>
    <name evidence="2" type="ORF">BB934_01765</name>
</gene>
<dbReference type="RefSeq" id="WP_099508100.1">
    <property type="nucleotide sequence ID" value="NZ_CP016616.1"/>
</dbReference>
<sequence>MEADYPYAAFNASRGTSYKDRIEERYHFSEQLLKPARMSVGKRIVYYEPRRADKGRGRNIYFATARVLKVVPDDETGLSDHYFALVDQFLPFQRPVPLRRPDGTYWESRIKHPSSAKGLLQNSIRGLPAQDFAHIVIAGLGELFDQSKVALHDLDDALRDPETGELLRLAPGERERRVEQYLINRSVRDAMFRLNVREAYGYRCAVTGLEIRNGGGRPEVHAAHIWAVEDGGPDMVQNGIALSQTFHWMFDRGLIGIRADYSLILSHNKVPPELRGLIGERERQILLPQDRALHPDPYFLAKHRAKHCL</sequence>
<dbReference type="AlphaFoldDB" id="A0A1B2EAT8"/>
<reference evidence="2" key="1">
    <citation type="submission" date="2016-07" db="EMBL/GenBank/DDBJ databases">
        <title>Microvirga ossetica sp. nov. a new species of rhizobia isolated from root nodules of the legume species Vicia alpestris Steven originated from North Ossetia region in the Caucasus.</title>
        <authorList>
            <person name="Safronova V.I."/>
            <person name="Kuznetsova I.G."/>
            <person name="Sazanova A.L."/>
            <person name="Belimov A."/>
            <person name="Andronov E."/>
            <person name="Osledkin Y.S."/>
            <person name="Onishchuk O.P."/>
            <person name="Kurchak O.N."/>
            <person name="Shaposhnikov A.I."/>
            <person name="Willems A."/>
            <person name="Tikhonovich I.A."/>
        </authorList>
    </citation>
    <scope>NUCLEOTIDE SEQUENCE [LARGE SCALE GENOMIC DNA]</scope>
    <source>
        <strain evidence="2">V5/3M</strain>
    </source>
</reference>
<organism evidence="2">
    <name type="scientific">Microvirga ossetica</name>
    <dbReference type="NCBI Taxonomy" id="1882682"/>
    <lineage>
        <taxon>Bacteria</taxon>
        <taxon>Pseudomonadati</taxon>
        <taxon>Pseudomonadota</taxon>
        <taxon>Alphaproteobacteria</taxon>
        <taxon>Hyphomicrobiales</taxon>
        <taxon>Methylobacteriaceae</taxon>
        <taxon>Microvirga</taxon>
    </lineage>
</organism>
<dbReference type="KEGG" id="moc:BB934_01765"/>
<proteinExistence type="predicted"/>
<dbReference type="EMBL" id="CP016616">
    <property type="protein sequence ID" value="ANY77100.1"/>
    <property type="molecule type" value="Genomic_DNA"/>
</dbReference>
<name>A0A1B2EAT8_9HYPH</name>
<dbReference type="Pfam" id="PF13391">
    <property type="entry name" value="HNH_2"/>
    <property type="match status" value="1"/>
</dbReference>
<feature type="domain" description="HNH nuclease" evidence="1">
    <location>
        <begin position="204"/>
        <end position="257"/>
    </location>
</feature>
<accession>A0A1B2EAT8</accession>